<evidence type="ECO:0000256" key="1">
    <source>
        <dbReference type="ARBA" id="ARBA00004141"/>
    </source>
</evidence>
<dbReference type="PANTHER" id="PTHR31272">
    <property type="entry name" value="CYTOCHROME C-TYPE BIOGENESIS PROTEIN HI_1454-RELATED"/>
    <property type="match status" value="1"/>
</dbReference>
<dbReference type="HOGENOM" id="CLU_053225_2_1_5"/>
<protein>
    <submittedName>
        <fullName evidence="9">Cytochrome c biogenesis protein</fullName>
    </submittedName>
</protein>
<evidence type="ECO:0000256" key="6">
    <source>
        <dbReference type="ARBA" id="ARBA00023136"/>
    </source>
</evidence>
<proteinExistence type="inferred from homology"/>
<keyword evidence="3 7" id="KW-0812">Transmembrane</keyword>
<dbReference type="STRING" id="411684.HPDFL43_11146"/>
<accession>A9DG94</accession>
<reference evidence="9 10" key="1">
    <citation type="submission" date="2007-10" db="EMBL/GenBank/DDBJ databases">
        <authorList>
            <person name="Wagner-Dobler I."/>
            <person name="Ferriera S."/>
            <person name="Johnson J."/>
            <person name="Kravitz S."/>
            <person name="Beeson K."/>
            <person name="Sutton G."/>
            <person name="Rogers Y.-H."/>
            <person name="Friedman R."/>
            <person name="Frazier M."/>
            <person name="Venter J.C."/>
        </authorList>
    </citation>
    <scope>NUCLEOTIDE SEQUENCE [LARGE SCALE GENOMIC DNA]</scope>
    <source>
        <strain evidence="9 10">DFL-43</strain>
    </source>
</reference>
<organism evidence="9 10">
    <name type="scientific">Hoeflea phototrophica (strain DSM 17068 / NCIMB 14078 / DFL-43)</name>
    <dbReference type="NCBI Taxonomy" id="411684"/>
    <lineage>
        <taxon>Bacteria</taxon>
        <taxon>Pseudomonadati</taxon>
        <taxon>Pseudomonadota</taxon>
        <taxon>Alphaproteobacteria</taxon>
        <taxon>Hyphomicrobiales</taxon>
        <taxon>Rhizobiaceae</taxon>
        <taxon>Hoeflea</taxon>
    </lineage>
</organism>
<dbReference type="GO" id="GO:0016020">
    <property type="term" value="C:membrane"/>
    <property type="evidence" value="ECO:0007669"/>
    <property type="project" value="UniProtKB-SubCell"/>
</dbReference>
<evidence type="ECO:0000313" key="9">
    <source>
        <dbReference type="EMBL" id="EDQ31587.2"/>
    </source>
</evidence>
<dbReference type="OrthoDB" id="9803065at2"/>
<evidence type="ECO:0000256" key="5">
    <source>
        <dbReference type="ARBA" id="ARBA00022989"/>
    </source>
</evidence>
<comment type="caution">
    <text evidence="9">The sequence shown here is derived from an EMBL/GenBank/DDBJ whole genome shotgun (WGS) entry which is preliminary data.</text>
</comment>
<keyword evidence="10" id="KW-1185">Reference proteome</keyword>
<gene>
    <name evidence="9" type="ORF">HPDFL43_11146</name>
</gene>
<feature type="transmembrane region" description="Helical" evidence="7">
    <location>
        <begin position="54"/>
        <end position="79"/>
    </location>
</feature>
<evidence type="ECO:0000256" key="3">
    <source>
        <dbReference type="ARBA" id="ARBA00022692"/>
    </source>
</evidence>
<feature type="domain" description="Cytochrome C biogenesis protein transmembrane" evidence="8">
    <location>
        <begin position="8"/>
        <end position="221"/>
    </location>
</feature>
<keyword evidence="6 7" id="KW-0472">Membrane</keyword>
<dbReference type="EMBL" id="ABIA03000004">
    <property type="protein sequence ID" value="EDQ31587.2"/>
    <property type="molecule type" value="Genomic_DNA"/>
</dbReference>
<evidence type="ECO:0000313" key="10">
    <source>
        <dbReference type="Proteomes" id="UP000004291"/>
    </source>
</evidence>
<feature type="transmembrane region" description="Helical" evidence="7">
    <location>
        <begin position="171"/>
        <end position="193"/>
    </location>
</feature>
<keyword evidence="4" id="KW-0201">Cytochrome c-type biogenesis</keyword>
<feature type="transmembrane region" description="Helical" evidence="7">
    <location>
        <begin position="205"/>
        <end position="224"/>
    </location>
</feature>
<dbReference type="GO" id="GO:0017004">
    <property type="term" value="P:cytochrome complex assembly"/>
    <property type="evidence" value="ECO:0007669"/>
    <property type="project" value="UniProtKB-KW"/>
</dbReference>
<dbReference type="eggNOG" id="COG0785">
    <property type="taxonomic scope" value="Bacteria"/>
</dbReference>
<comment type="similarity">
    <text evidence="2">Belongs to the DsbD family.</text>
</comment>
<evidence type="ECO:0000256" key="4">
    <source>
        <dbReference type="ARBA" id="ARBA00022748"/>
    </source>
</evidence>
<name>A9DG94_HOEPD</name>
<evidence type="ECO:0000256" key="7">
    <source>
        <dbReference type="SAM" id="Phobius"/>
    </source>
</evidence>
<sequence>MIDVGYGAAFLAGLMSFFSPCVLPIVPPYLAYLAGMTFNEVQNADADRAASRRIAVASIAFVLGFTTVFVALGATASVIGQSLARYFDTLAIIAGILILLMGLHFLGVFRFALLYREARVQVERKPAGVVGAYVMGLAFAFGWTPCVGPILAAILFIAAAKETAAQGAMLLGLYALGIGIPFVIAGFFASRFIAVSNRFKKHMALIEKAMGVLLVITGVLFMTGQMSRIAQWLLEMFPAFATIG</sequence>
<dbReference type="Proteomes" id="UP000004291">
    <property type="component" value="Chromosome"/>
</dbReference>
<dbReference type="Pfam" id="PF02683">
    <property type="entry name" value="DsbD_TM"/>
    <property type="match status" value="1"/>
</dbReference>
<keyword evidence="5 7" id="KW-1133">Transmembrane helix</keyword>
<dbReference type="InterPro" id="IPR003834">
    <property type="entry name" value="Cyt_c_assmbl_TM_dom"/>
</dbReference>
<evidence type="ECO:0000256" key="2">
    <source>
        <dbReference type="ARBA" id="ARBA00006143"/>
    </source>
</evidence>
<comment type="subcellular location">
    <subcellularLocation>
        <location evidence="1">Membrane</location>
        <topology evidence="1">Multi-pass membrane protein</topology>
    </subcellularLocation>
</comment>
<dbReference type="PANTHER" id="PTHR31272:SF4">
    <property type="entry name" value="CYTOCHROME C-TYPE BIOGENESIS PROTEIN HI_1454-RELATED"/>
    <property type="match status" value="1"/>
</dbReference>
<dbReference type="InterPro" id="IPR051790">
    <property type="entry name" value="Cytochrome_c-biogenesis_DsbD"/>
</dbReference>
<evidence type="ECO:0000259" key="8">
    <source>
        <dbReference type="Pfam" id="PF02683"/>
    </source>
</evidence>
<feature type="transmembrane region" description="Helical" evidence="7">
    <location>
        <begin position="91"/>
        <end position="115"/>
    </location>
</feature>
<dbReference type="AlphaFoldDB" id="A9DG94"/>
<reference evidence="9 10" key="2">
    <citation type="submission" date="2012-06" db="EMBL/GenBank/DDBJ databases">
        <authorList>
            <person name="Fiebig A."/>
        </authorList>
    </citation>
    <scope>NUCLEOTIDE SEQUENCE [LARGE SCALE GENOMIC DNA]</scope>
    <source>
        <strain evidence="9 10">DFL-43</strain>
    </source>
</reference>
<feature type="transmembrane region" description="Helical" evidence="7">
    <location>
        <begin position="6"/>
        <end position="33"/>
    </location>
</feature>
<feature type="transmembrane region" description="Helical" evidence="7">
    <location>
        <begin position="127"/>
        <end position="159"/>
    </location>
</feature>